<gene>
    <name evidence="1" type="ORF">PISMIDRAFT_13965</name>
</gene>
<accession>A0A0C9Y2V1</accession>
<reference evidence="1 2" key="1">
    <citation type="submission" date="2014-04" db="EMBL/GenBank/DDBJ databases">
        <authorList>
            <consortium name="DOE Joint Genome Institute"/>
            <person name="Kuo A."/>
            <person name="Kohler A."/>
            <person name="Costa M.D."/>
            <person name="Nagy L.G."/>
            <person name="Floudas D."/>
            <person name="Copeland A."/>
            <person name="Barry K.W."/>
            <person name="Cichocki N."/>
            <person name="Veneault-Fourrey C."/>
            <person name="LaButti K."/>
            <person name="Lindquist E.A."/>
            <person name="Lipzen A."/>
            <person name="Lundell T."/>
            <person name="Morin E."/>
            <person name="Murat C."/>
            <person name="Sun H."/>
            <person name="Tunlid A."/>
            <person name="Henrissat B."/>
            <person name="Grigoriev I.V."/>
            <person name="Hibbett D.S."/>
            <person name="Martin F."/>
            <person name="Nordberg H.P."/>
            <person name="Cantor M.N."/>
            <person name="Hua S.X."/>
        </authorList>
    </citation>
    <scope>NUCLEOTIDE SEQUENCE [LARGE SCALE GENOMIC DNA]</scope>
    <source>
        <strain evidence="1 2">441</strain>
    </source>
</reference>
<evidence type="ECO:0000313" key="1">
    <source>
        <dbReference type="EMBL" id="KIK18995.1"/>
    </source>
</evidence>
<organism evidence="1 2">
    <name type="scientific">Pisolithus microcarpus 441</name>
    <dbReference type="NCBI Taxonomy" id="765257"/>
    <lineage>
        <taxon>Eukaryota</taxon>
        <taxon>Fungi</taxon>
        <taxon>Dikarya</taxon>
        <taxon>Basidiomycota</taxon>
        <taxon>Agaricomycotina</taxon>
        <taxon>Agaricomycetes</taxon>
        <taxon>Agaricomycetidae</taxon>
        <taxon>Boletales</taxon>
        <taxon>Sclerodermatineae</taxon>
        <taxon>Pisolithaceae</taxon>
        <taxon>Pisolithus</taxon>
    </lineage>
</organism>
<dbReference type="EMBL" id="KN833793">
    <property type="protein sequence ID" value="KIK18995.1"/>
    <property type="molecule type" value="Genomic_DNA"/>
</dbReference>
<dbReference type="AlphaFoldDB" id="A0A0C9Y2V1"/>
<dbReference type="Proteomes" id="UP000054018">
    <property type="component" value="Unassembled WGS sequence"/>
</dbReference>
<name>A0A0C9Y2V1_9AGAM</name>
<proteinExistence type="predicted"/>
<sequence length="58" mass="6271">MALALALKISPLSLSPKVRDDIAKAASAWKDLQVTIQPKPGEPPPVPLLQHLLLLLRP</sequence>
<evidence type="ECO:0000313" key="2">
    <source>
        <dbReference type="Proteomes" id="UP000054018"/>
    </source>
</evidence>
<keyword evidence="2" id="KW-1185">Reference proteome</keyword>
<protein>
    <submittedName>
        <fullName evidence="1">Uncharacterized protein</fullName>
    </submittedName>
</protein>
<reference evidence="2" key="2">
    <citation type="submission" date="2015-01" db="EMBL/GenBank/DDBJ databases">
        <title>Evolutionary Origins and Diversification of the Mycorrhizal Mutualists.</title>
        <authorList>
            <consortium name="DOE Joint Genome Institute"/>
            <consortium name="Mycorrhizal Genomics Consortium"/>
            <person name="Kohler A."/>
            <person name="Kuo A."/>
            <person name="Nagy L.G."/>
            <person name="Floudas D."/>
            <person name="Copeland A."/>
            <person name="Barry K.W."/>
            <person name="Cichocki N."/>
            <person name="Veneault-Fourrey C."/>
            <person name="LaButti K."/>
            <person name="Lindquist E.A."/>
            <person name="Lipzen A."/>
            <person name="Lundell T."/>
            <person name="Morin E."/>
            <person name="Murat C."/>
            <person name="Riley R."/>
            <person name="Ohm R."/>
            <person name="Sun H."/>
            <person name="Tunlid A."/>
            <person name="Henrissat B."/>
            <person name="Grigoriev I.V."/>
            <person name="Hibbett D.S."/>
            <person name="Martin F."/>
        </authorList>
    </citation>
    <scope>NUCLEOTIDE SEQUENCE [LARGE SCALE GENOMIC DNA]</scope>
    <source>
        <strain evidence="2">441</strain>
    </source>
</reference>
<dbReference type="HOGENOM" id="CLU_2979944_0_0_1"/>